<gene>
    <name evidence="1" type="ORF">BCR33DRAFT_716142</name>
</gene>
<comment type="caution">
    <text evidence="1">The sequence shown here is derived from an EMBL/GenBank/DDBJ whole genome shotgun (WGS) entry which is preliminary data.</text>
</comment>
<keyword evidence="2" id="KW-1185">Reference proteome</keyword>
<proteinExistence type="predicted"/>
<dbReference type="Proteomes" id="UP000193642">
    <property type="component" value="Unassembled WGS sequence"/>
</dbReference>
<organism evidence="1 2">
    <name type="scientific">Rhizoclosmatium globosum</name>
    <dbReference type="NCBI Taxonomy" id="329046"/>
    <lineage>
        <taxon>Eukaryota</taxon>
        <taxon>Fungi</taxon>
        <taxon>Fungi incertae sedis</taxon>
        <taxon>Chytridiomycota</taxon>
        <taxon>Chytridiomycota incertae sedis</taxon>
        <taxon>Chytridiomycetes</taxon>
        <taxon>Chytridiales</taxon>
        <taxon>Chytriomycetaceae</taxon>
        <taxon>Rhizoclosmatium</taxon>
    </lineage>
</organism>
<name>A0A1Y2CGI3_9FUNG</name>
<evidence type="ECO:0000313" key="2">
    <source>
        <dbReference type="Proteomes" id="UP000193642"/>
    </source>
</evidence>
<reference evidence="1 2" key="1">
    <citation type="submission" date="2016-07" db="EMBL/GenBank/DDBJ databases">
        <title>Pervasive Adenine N6-methylation of Active Genes in Fungi.</title>
        <authorList>
            <consortium name="DOE Joint Genome Institute"/>
            <person name="Mondo S.J."/>
            <person name="Dannebaum R.O."/>
            <person name="Kuo R.C."/>
            <person name="Labutti K."/>
            <person name="Haridas S."/>
            <person name="Kuo A."/>
            <person name="Salamov A."/>
            <person name="Ahrendt S.R."/>
            <person name="Lipzen A."/>
            <person name="Sullivan W."/>
            <person name="Andreopoulos W.B."/>
            <person name="Clum A."/>
            <person name="Lindquist E."/>
            <person name="Daum C."/>
            <person name="Ramamoorthy G.K."/>
            <person name="Gryganskyi A."/>
            <person name="Culley D."/>
            <person name="Magnuson J.K."/>
            <person name="James T.Y."/>
            <person name="O'Malley M.A."/>
            <person name="Stajich J.E."/>
            <person name="Spatafora J.W."/>
            <person name="Visel A."/>
            <person name="Grigoriev I.V."/>
        </authorList>
    </citation>
    <scope>NUCLEOTIDE SEQUENCE [LARGE SCALE GENOMIC DNA]</scope>
    <source>
        <strain evidence="1 2">JEL800</strain>
    </source>
</reference>
<accession>A0A1Y2CGI3</accession>
<evidence type="ECO:0000313" key="1">
    <source>
        <dbReference type="EMBL" id="ORY46150.1"/>
    </source>
</evidence>
<feature type="non-terminal residue" evidence="1">
    <location>
        <position position="84"/>
    </location>
</feature>
<sequence>MTAKGVDLEMSNEHRVDKALKTASWLGRVGANHSGDRPIASIRKYVQFIRSQLEYAFPLRSLSKEECKKAQEVQNSVLRRIYGT</sequence>
<protein>
    <submittedName>
        <fullName evidence="1">Uncharacterized protein</fullName>
    </submittedName>
</protein>
<dbReference type="AlphaFoldDB" id="A0A1Y2CGI3"/>
<dbReference type="EMBL" id="MCGO01000018">
    <property type="protein sequence ID" value="ORY46150.1"/>
    <property type="molecule type" value="Genomic_DNA"/>
</dbReference>